<name>A0A7R8WAB6_9CRUS</name>
<organism evidence="1">
    <name type="scientific">Cyprideis torosa</name>
    <dbReference type="NCBI Taxonomy" id="163714"/>
    <lineage>
        <taxon>Eukaryota</taxon>
        <taxon>Metazoa</taxon>
        <taxon>Ecdysozoa</taxon>
        <taxon>Arthropoda</taxon>
        <taxon>Crustacea</taxon>
        <taxon>Oligostraca</taxon>
        <taxon>Ostracoda</taxon>
        <taxon>Podocopa</taxon>
        <taxon>Podocopida</taxon>
        <taxon>Cytherocopina</taxon>
        <taxon>Cytheroidea</taxon>
        <taxon>Cytherideidae</taxon>
        <taxon>Cyprideis</taxon>
    </lineage>
</organism>
<dbReference type="EMBL" id="OB661094">
    <property type="protein sequence ID" value="CAD7227294.1"/>
    <property type="molecule type" value="Genomic_DNA"/>
</dbReference>
<dbReference type="PANTHER" id="PTHR31751">
    <property type="entry name" value="SI:CH211-108C17.2-RELATED-RELATED"/>
    <property type="match status" value="1"/>
</dbReference>
<evidence type="ECO:0000313" key="1">
    <source>
        <dbReference type="EMBL" id="CAD7227294.1"/>
    </source>
</evidence>
<reference evidence="1" key="1">
    <citation type="submission" date="2020-11" db="EMBL/GenBank/DDBJ databases">
        <authorList>
            <person name="Tran Van P."/>
        </authorList>
    </citation>
    <scope>NUCLEOTIDE SEQUENCE</scope>
</reference>
<proteinExistence type="predicted"/>
<protein>
    <submittedName>
        <fullName evidence="1">Uncharacterized protein</fullName>
    </submittedName>
</protein>
<sequence length="296" mass="33112">MPMSTEYDVVVGASCGPPKRSRYSYAEQPSRFSRSLKFATVPPSREEVCRSVVSAQEVSNQSAQYFIVDRSSLISLLDVCTKCNGPLADVRSRTVGSVLVVIGECPNCGPHQWTSSPRTKDFYKLDLDLTTSTALTGMDPNALKRTGKCMGLALPHKSTFSTIQEISHQFDAWYIQRRLGKVLEKAEFGGGQNEAQPWAQYLTNHLLWAIRNCEGSYKKFFHSWSSCLRHLVNDHQDCSHEELPGEKVKDTTWIEEGNPVLASLSEVVQEIDLKRATDLSVSLELDAFHSDLSFDL</sequence>
<dbReference type="OrthoDB" id="5973657at2759"/>
<accession>A0A7R8WAB6</accession>
<gene>
    <name evidence="1" type="ORF">CTOB1V02_LOCUS5202</name>
</gene>
<dbReference type="AlphaFoldDB" id="A0A7R8WAB6"/>